<dbReference type="eggNOG" id="COG0005">
    <property type="taxonomic scope" value="Bacteria"/>
</dbReference>
<dbReference type="Proteomes" id="UP000053577">
    <property type="component" value="Unassembled WGS sequence"/>
</dbReference>
<dbReference type="SUPFAM" id="SSF53167">
    <property type="entry name" value="Purine and uridine phosphorylases"/>
    <property type="match status" value="1"/>
</dbReference>
<protein>
    <recommendedName>
        <fullName evidence="4">S-methyl-5'-thioadenosine phosphorylase</fullName>
        <ecNumber evidence="4">2.4.2.28</ecNumber>
    </recommendedName>
    <alternativeName>
        <fullName evidence="4">5'-methylthioadenosine phosphorylase</fullName>
        <shortName evidence="4">MTA phosphorylase</shortName>
        <shortName evidence="4">MTAP</shortName>
    </alternativeName>
</protein>
<feature type="site" description="Important for substrate specificity" evidence="4">
    <location>
        <position position="168"/>
    </location>
</feature>
<feature type="binding site" evidence="4">
    <location>
        <position position="186"/>
    </location>
    <ligand>
        <name>substrate</name>
    </ligand>
</feature>
<dbReference type="EC" id="2.4.2.28" evidence="4"/>
<evidence type="ECO:0000313" key="6">
    <source>
        <dbReference type="EMBL" id="KSV18674.1"/>
    </source>
</evidence>
<sequence>MVNYAKIGVIGGTGLYDIEGLTDIREHSPDTPFGKPSDTIVTGNLNGVGVAFLPRHGRGHRILPSEIPYRANIYALKSLGVEHIIAINSVGSFKKEVKPGHLLIPDQLIDRTSQRTNTFFGKGIVAHIAFSQPFCPDLRKLLYECAKEAGADVHNGGTYVVMEGPAFSTQAESRLHKSWGADVIGMTALPEAKLAREAEICYAIIACATDYDAWHEEEEAVTIDKVIATLRGNINLSKNIIKLAVGRIGEARNCECSTALSNAIMTSPEAVPNTRKRELALIIDKYMPAASEND</sequence>
<dbReference type="NCBIfam" id="TIGR01694">
    <property type="entry name" value="MTAP"/>
    <property type="match status" value="1"/>
</dbReference>
<accession>A0A0V8M4H1</accession>
<organism evidence="6 7">
    <name type="scientific">Dehalococcoides mccartyi</name>
    <dbReference type="NCBI Taxonomy" id="61435"/>
    <lineage>
        <taxon>Bacteria</taxon>
        <taxon>Bacillati</taxon>
        <taxon>Chloroflexota</taxon>
        <taxon>Dehalococcoidia</taxon>
        <taxon>Dehalococcoidales</taxon>
        <taxon>Dehalococcoidaceae</taxon>
        <taxon>Dehalococcoides</taxon>
    </lineage>
</organism>
<dbReference type="AlphaFoldDB" id="A0A0V8M4H1"/>
<feature type="binding site" evidence="4">
    <location>
        <position position="13"/>
    </location>
    <ligand>
        <name>phosphate</name>
        <dbReference type="ChEBI" id="CHEBI:43474"/>
    </ligand>
</feature>
<evidence type="ECO:0000313" key="7">
    <source>
        <dbReference type="Proteomes" id="UP000053577"/>
    </source>
</evidence>
<proteinExistence type="inferred from homology"/>
<dbReference type="NCBIfam" id="NF006599">
    <property type="entry name" value="PRK09136.1"/>
    <property type="match status" value="1"/>
</dbReference>
<keyword evidence="1 4" id="KW-0328">Glycosyltransferase</keyword>
<feature type="binding site" evidence="4">
    <location>
        <begin position="210"/>
        <end position="212"/>
    </location>
    <ligand>
        <name>substrate</name>
    </ligand>
</feature>
<dbReference type="GO" id="GO:0006166">
    <property type="term" value="P:purine ribonucleoside salvage"/>
    <property type="evidence" value="ECO:0007669"/>
    <property type="project" value="UniProtKB-KW"/>
</dbReference>
<comment type="subunit">
    <text evidence="4">Homohexamer. Dimer of a homotrimer.</text>
</comment>
<reference evidence="6 7" key="1">
    <citation type="journal article" date="2015" name="Sci. Rep.">
        <title>A comparative genomics and reductive dehalogenase gene transcription study of two chloroethene-respiring bacteria, Dehalococcoides mccartyi strains MB and 11a.</title>
        <authorList>
            <person name="Low A."/>
            <person name="Shen Z."/>
            <person name="Cheng D."/>
            <person name="Rogers M.J."/>
            <person name="Lee P.K."/>
            <person name="He J."/>
        </authorList>
    </citation>
    <scope>NUCLEOTIDE SEQUENCE [LARGE SCALE GENOMIC DNA]</scope>
    <source>
        <strain evidence="6 7">MB</strain>
    </source>
</reference>
<evidence type="ECO:0000256" key="2">
    <source>
        <dbReference type="ARBA" id="ARBA00022679"/>
    </source>
</evidence>
<dbReference type="UniPathway" id="UPA00904">
    <property type="reaction ID" value="UER00873"/>
</dbReference>
<evidence type="ECO:0000256" key="1">
    <source>
        <dbReference type="ARBA" id="ARBA00022676"/>
    </source>
</evidence>
<comment type="pathway">
    <text evidence="4">Amino-acid biosynthesis; L-methionine biosynthesis via salvage pathway; S-methyl-5-thio-alpha-D-ribose 1-phosphate from S-methyl-5'-thioadenosine (phosphorylase route): step 1/1.</text>
</comment>
<feature type="domain" description="Nucleoside phosphorylase" evidence="5">
    <location>
        <begin position="6"/>
        <end position="240"/>
    </location>
</feature>
<evidence type="ECO:0000256" key="3">
    <source>
        <dbReference type="ARBA" id="ARBA00022726"/>
    </source>
</evidence>
<dbReference type="PANTHER" id="PTHR42679:SF2">
    <property type="entry name" value="S-METHYL-5'-THIOADENOSINE PHOSPHORYLASE"/>
    <property type="match status" value="1"/>
</dbReference>
<dbReference type="Pfam" id="PF01048">
    <property type="entry name" value="PNP_UDP_1"/>
    <property type="match status" value="1"/>
</dbReference>
<dbReference type="GO" id="GO:0017061">
    <property type="term" value="F:S-methyl-5-thioadenosine phosphorylase activity"/>
    <property type="evidence" value="ECO:0007669"/>
    <property type="project" value="UniProtKB-UniRule"/>
</dbReference>
<dbReference type="PANTHER" id="PTHR42679">
    <property type="entry name" value="S-METHYL-5'-THIOADENOSINE PHOSPHORYLASE"/>
    <property type="match status" value="1"/>
</dbReference>
<comment type="catalytic activity">
    <reaction evidence="4">
        <text>S-methyl-5'-thioadenosine + phosphate = 5-(methylsulfanyl)-alpha-D-ribose 1-phosphate + adenine</text>
        <dbReference type="Rhea" id="RHEA:11852"/>
        <dbReference type="ChEBI" id="CHEBI:16708"/>
        <dbReference type="ChEBI" id="CHEBI:17509"/>
        <dbReference type="ChEBI" id="CHEBI:43474"/>
        <dbReference type="ChEBI" id="CHEBI:58533"/>
        <dbReference type="EC" id="2.4.2.28"/>
    </reaction>
</comment>
<evidence type="ECO:0000259" key="5">
    <source>
        <dbReference type="Pfam" id="PF01048"/>
    </source>
</evidence>
<comment type="caution">
    <text evidence="6">The sequence shown here is derived from an EMBL/GenBank/DDBJ whole genome shotgun (WGS) entry which is preliminary data.</text>
</comment>
<dbReference type="OrthoDB" id="1523230at2"/>
<evidence type="ECO:0000256" key="4">
    <source>
        <dbReference type="HAMAP-Rule" id="MF_01963"/>
    </source>
</evidence>
<dbReference type="HAMAP" id="MF_01963">
    <property type="entry name" value="MTAP"/>
    <property type="match status" value="1"/>
</dbReference>
<dbReference type="CDD" id="cd09010">
    <property type="entry name" value="MTAP_SsMTAPII_like_MTIP"/>
    <property type="match status" value="1"/>
</dbReference>
<keyword evidence="3 4" id="KW-0660">Purine salvage</keyword>
<keyword evidence="2 4" id="KW-0808">Transferase</keyword>
<dbReference type="PATRIC" id="fig|61435.5.peg.302"/>
<feature type="binding site" evidence="4">
    <location>
        <begin position="55"/>
        <end position="56"/>
    </location>
    <ligand>
        <name>phosphate</name>
        <dbReference type="ChEBI" id="CHEBI:43474"/>
    </ligand>
</feature>
<dbReference type="InterPro" id="IPR010044">
    <property type="entry name" value="MTAP"/>
</dbReference>
<comment type="caution">
    <text evidence="4">Lacks conserved residue(s) required for the propagation of feature annotation.</text>
</comment>
<dbReference type="InterPro" id="IPR035994">
    <property type="entry name" value="Nucleoside_phosphorylase_sf"/>
</dbReference>
<gene>
    <name evidence="4" type="primary">mtnP</name>
    <name evidence="6" type="ORF">DA01_01485</name>
</gene>
<dbReference type="GO" id="GO:0005829">
    <property type="term" value="C:cytosol"/>
    <property type="evidence" value="ECO:0007669"/>
    <property type="project" value="TreeGrafter"/>
</dbReference>
<dbReference type="GO" id="GO:0019509">
    <property type="term" value="P:L-methionine salvage from methylthioadenosine"/>
    <property type="evidence" value="ECO:0007669"/>
    <property type="project" value="UniProtKB-UniRule"/>
</dbReference>
<dbReference type="EMBL" id="JGYD01000010">
    <property type="protein sequence ID" value="KSV18674.1"/>
    <property type="molecule type" value="Genomic_DNA"/>
</dbReference>
<comment type="function">
    <text evidence="4">Catalyzes the reversible phosphorylation of S-methyl-5'-thioadenosine (MTA) to adenine and 5-methylthioribose-1-phosphate. Involved in the breakdown of MTA, a major by-product of polyamine biosynthesis. Responsible for the first step in the methionine salvage pathway after MTA has been generated from S-adenosylmethionine. Has broad substrate specificity with 6-aminopurine nucleosides as preferred substrates.</text>
</comment>
<comment type="similarity">
    <text evidence="4">Belongs to the PNP/MTAP phosphorylase family. MTAP subfamily.</text>
</comment>
<feature type="site" description="Important for substrate specificity" evidence="4">
    <location>
        <position position="223"/>
    </location>
</feature>
<dbReference type="Gene3D" id="3.40.50.1580">
    <property type="entry name" value="Nucleoside phosphorylase domain"/>
    <property type="match status" value="1"/>
</dbReference>
<feature type="binding site" evidence="4">
    <location>
        <position position="187"/>
    </location>
    <ligand>
        <name>phosphate</name>
        <dbReference type="ChEBI" id="CHEBI:43474"/>
    </ligand>
</feature>
<dbReference type="RefSeq" id="WP_058292162.1">
    <property type="nucleotide sequence ID" value="NZ_JGYD01000010.1"/>
</dbReference>
<dbReference type="FunFam" id="3.40.50.1580:FF:000012">
    <property type="entry name" value="Probable 6-oxopurine nucleoside phosphorylase"/>
    <property type="match status" value="1"/>
</dbReference>
<dbReference type="InterPro" id="IPR000845">
    <property type="entry name" value="Nucleoside_phosphorylase_d"/>
</dbReference>
<name>A0A0V8M4H1_9CHLR</name>